<feature type="region of interest" description="Disordered" evidence="1">
    <location>
        <begin position="18"/>
        <end position="76"/>
    </location>
</feature>
<dbReference type="EMBL" id="KQ993815">
    <property type="protein sequence ID" value="KZV48754.1"/>
    <property type="molecule type" value="Genomic_DNA"/>
</dbReference>
<dbReference type="AlphaFoldDB" id="A0A2Z7CVP1"/>
<feature type="region of interest" description="Disordered" evidence="1">
    <location>
        <begin position="229"/>
        <end position="258"/>
    </location>
</feature>
<organism evidence="2 3">
    <name type="scientific">Dorcoceras hygrometricum</name>
    <dbReference type="NCBI Taxonomy" id="472368"/>
    <lineage>
        <taxon>Eukaryota</taxon>
        <taxon>Viridiplantae</taxon>
        <taxon>Streptophyta</taxon>
        <taxon>Embryophyta</taxon>
        <taxon>Tracheophyta</taxon>
        <taxon>Spermatophyta</taxon>
        <taxon>Magnoliopsida</taxon>
        <taxon>eudicotyledons</taxon>
        <taxon>Gunneridae</taxon>
        <taxon>Pentapetalae</taxon>
        <taxon>asterids</taxon>
        <taxon>lamiids</taxon>
        <taxon>Lamiales</taxon>
        <taxon>Gesneriaceae</taxon>
        <taxon>Didymocarpoideae</taxon>
        <taxon>Trichosporeae</taxon>
        <taxon>Loxocarpinae</taxon>
        <taxon>Dorcoceras</taxon>
    </lineage>
</organism>
<evidence type="ECO:0000313" key="2">
    <source>
        <dbReference type="EMBL" id="KZV48754.1"/>
    </source>
</evidence>
<feature type="compositionally biased region" description="Polar residues" evidence="1">
    <location>
        <begin position="53"/>
        <end position="72"/>
    </location>
</feature>
<gene>
    <name evidence="2" type="ORF">F511_24921</name>
</gene>
<feature type="compositionally biased region" description="Low complexity" evidence="1">
    <location>
        <begin position="233"/>
        <end position="253"/>
    </location>
</feature>
<evidence type="ECO:0000313" key="3">
    <source>
        <dbReference type="Proteomes" id="UP000250235"/>
    </source>
</evidence>
<feature type="compositionally biased region" description="Polar residues" evidence="1">
    <location>
        <begin position="36"/>
        <end position="45"/>
    </location>
</feature>
<reference evidence="2 3" key="1">
    <citation type="journal article" date="2015" name="Proc. Natl. Acad. Sci. U.S.A.">
        <title>The resurrection genome of Boea hygrometrica: A blueprint for survival of dehydration.</title>
        <authorList>
            <person name="Xiao L."/>
            <person name="Yang G."/>
            <person name="Zhang L."/>
            <person name="Yang X."/>
            <person name="Zhao S."/>
            <person name="Ji Z."/>
            <person name="Zhou Q."/>
            <person name="Hu M."/>
            <person name="Wang Y."/>
            <person name="Chen M."/>
            <person name="Xu Y."/>
            <person name="Jin H."/>
            <person name="Xiao X."/>
            <person name="Hu G."/>
            <person name="Bao F."/>
            <person name="Hu Y."/>
            <person name="Wan P."/>
            <person name="Li L."/>
            <person name="Deng X."/>
            <person name="Kuang T."/>
            <person name="Xiang C."/>
            <person name="Zhu J.K."/>
            <person name="Oliver M.J."/>
            <person name="He Y."/>
        </authorList>
    </citation>
    <scope>NUCLEOTIDE SEQUENCE [LARGE SCALE GENOMIC DNA]</scope>
    <source>
        <strain evidence="3">cv. XS01</strain>
    </source>
</reference>
<name>A0A2Z7CVP1_9LAMI</name>
<dbReference type="Proteomes" id="UP000250235">
    <property type="component" value="Unassembled WGS sequence"/>
</dbReference>
<proteinExistence type="predicted"/>
<dbReference type="OrthoDB" id="913391at2759"/>
<keyword evidence="3" id="KW-1185">Reference proteome</keyword>
<sequence>MTQPTITRQCGIQAQRLSWPPHQNSVGPFRHDDSTGRSQRLNGNSAFKKDQAQYISPQQEGRSNQIKSTGQETPRKLSRSYYNLESKAVKEQKNYWSTIAKTLKHTTTSRSSNTATPVSKLVLVESPREDELSATNLATNDGDKRRQSKEIGLVRFSWYQSDGSGGLLACCVELISRTTSLLVRFSWYQSDGSGGLLACCVELISRTTSLCSCPSGVSLRSQQRRDHFRGLLRGPTPQGQQQQRPQRPQQQGTSAPRPGGFPVCKECNKQHSGPCMAGYGRCFHYKEPWHISGDFPKRRQITGRVFVMQAEAADPNMTMLTGIPL</sequence>
<accession>A0A2Z7CVP1</accession>
<protein>
    <submittedName>
        <fullName evidence="2">Uncharacterized protein</fullName>
    </submittedName>
</protein>
<evidence type="ECO:0000256" key="1">
    <source>
        <dbReference type="SAM" id="MobiDB-lite"/>
    </source>
</evidence>